<dbReference type="Proteomes" id="UP000258613">
    <property type="component" value="Chromosome"/>
</dbReference>
<reference evidence="5" key="2">
    <citation type="submission" date="2018-02" db="EMBL/GenBank/DDBJ databases">
        <title>Phenotypic and genomic properties of facultatively anaerobic sulfur-reducing natronoarchaea from hypersaline soda lakes.</title>
        <authorList>
            <person name="Sorokin D.Y."/>
            <person name="Kublanov I.V."/>
            <person name="Roman P."/>
            <person name="Sinninghe Damste J.S."/>
            <person name="Golyshin P.N."/>
            <person name="Rojo D."/>
            <person name="Ciordia S."/>
            <person name="Mena M.D.C."/>
            <person name="Ferrer M."/>
            <person name="Messina E."/>
            <person name="Smedile F."/>
            <person name="La Spada G."/>
            <person name="La Cono V."/>
            <person name="Yakimov M.M."/>
        </authorList>
    </citation>
    <scope>NUCLEOTIDE SEQUENCE [LARGE SCALE GENOMIC DNA]</scope>
    <source>
        <strain evidence="5">AArc-Mg</strain>
    </source>
</reference>
<proteinExistence type="predicted"/>
<dbReference type="EMBL" id="CP024047">
    <property type="protein sequence ID" value="AXR79361.1"/>
    <property type="molecule type" value="Genomic_DNA"/>
</dbReference>
<gene>
    <name evidence="3" type="ORF">AArc1_3054</name>
    <name evidence="4" type="ORF">AArcMg_3146</name>
</gene>
<evidence type="ECO:0000313" key="4">
    <source>
        <dbReference type="EMBL" id="AXR83132.1"/>
    </source>
</evidence>
<evidence type="ECO:0000313" key="3">
    <source>
        <dbReference type="EMBL" id="AXR79361.1"/>
    </source>
</evidence>
<dbReference type="InterPro" id="IPR000182">
    <property type="entry name" value="GNAT_dom"/>
</dbReference>
<evidence type="ECO:0000259" key="2">
    <source>
        <dbReference type="PROSITE" id="PS51186"/>
    </source>
</evidence>
<accession>A0A346PUD7</accession>
<name>A0A346PIL6_9EURY</name>
<dbReference type="PROSITE" id="PS51186">
    <property type="entry name" value="GNAT"/>
    <property type="match status" value="1"/>
</dbReference>
<feature type="domain" description="N-acetyltransferase" evidence="2">
    <location>
        <begin position="26"/>
        <end position="168"/>
    </location>
</feature>
<dbReference type="SUPFAM" id="SSF55729">
    <property type="entry name" value="Acyl-CoA N-acyltransferases (Nat)"/>
    <property type="match status" value="1"/>
</dbReference>
<dbReference type="Pfam" id="PF00583">
    <property type="entry name" value="Acetyltransf_1"/>
    <property type="match status" value="1"/>
</dbReference>
<dbReference type="KEGG" id="nan:AArc1_3054"/>
<dbReference type="OrthoDB" id="339006at2157"/>
<reference evidence="6" key="1">
    <citation type="submission" date="2017-10" db="EMBL/GenBank/DDBJ databases">
        <title>Phenotypic and genomic properties of facultatively anaerobic sulfur-reducing natronoarchaea from hypersaline soda lakes.</title>
        <authorList>
            <person name="Sorokin D.Y."/>
            <person name="Kublanov I.V."/>
            <person name="Roman P."/>
            <person name="Sinninghe Damste J.S."/>
            <person name="Golyshin P.N."/>
            <person name="Rojo D."/>
            <person name="Ciordia S."/>
            <person name="Mena Md.C."/>
            <person name="Ferrer M."/>
            <person name="Messina E."/>
            <person name="Smedile F."/>
            <person name="La Spada G."/>
            <person name="La Cono V."/>
            <person name="Yakimov M.M."/>
        </authorList>
    </citation>
    <scope>NUCLEOTIDE SEQUENCE [LARGE SCALE GENOMIC DNA]</scope>
    <source>
        <strain evidence="6">AArc1</strain>
    </source>
</reference>
<evidence type="ECO:0000313" key="6">
    <source>
        <dbReference type="Proteomes" id="UP000258707"/>
    </source>
</evidence>
<dbReference type="AlphaFoldDB" id="A0A346PIL6"/>
<dbReference type="RefSeq" id="WP_117365332.1">
    <property type="nucleotide sequence ID" value="NZ_CP024047.1"/>
</dbReference>
<dbReference type="Proteomes" id="UP000258707">
    <property type="component" value="Chromosome"/>
</dbReference>
<organism evidence="3 6">
    <name type="scientific">Natrarchaeobaculum sulfurireducens</name>
    <dbReference type="NCBI Taxonomy" id="2044521"/>
    <lineage>
        <taxon>Archaea</taxon>
        <taxon>Methanobacteriati</taxon>
        <taxon>Methanobacteriota</taxon>
        <taxon>Stenosarchaea group</taxon>
        <taxon>Halobacteria</taxon>
        <taxon>Halobacteriales</taxon>
        <taxon>Natrialbaceae</taxon>
        <taxon>Natrarchaeobaculum</taxon>
    </lineage>
</organism>
<reference evidence="3" key="3">
    <citation type="journal article" date="2019" name="Int. J. Syst. Evol. Microbiol.">
        <title>Natronolimnobius sulfurireducens sp. nov. and Halalkaliarchaeum desulfuricum gen. nov., sp. nov., the first sulfur-respiring alkaliphilic haloarchaea from hypersaline alkaline lakes.</title>
        <authorList>
            <person name="Sorokin D.Y."/>
            <person name="Yakimov M."/>
            <person name="Messina E."/>
            <person name="Merkel A.Y."/>
            <person name="Bale N.J."/>
            <person name="Sinninghe Damste J.S."/>
        </authorList>
    </citation>
    <scope>NUCLEOTIDE SEQUENCE</scope>
    <source>
        <strain evidence="4">AArc-Mg</strain>
        <strain evidence="3">AArc1</strain>
    </source>
</reference>
<dbReference type="GeneID" id="37643638"/>
<keyword evidence="5" id="KW-1185">Reference proteome</keyword>
<feature type="region of interest" description="Disordered" evidence="1">
    <location>
        <begin position="1"/>
        <end position="23"/>
    </location>
</feature>
<dbReference type="CDD" id="cd04301">
    <property type="entry name" value="NAT_SF"/>
    <property type="match status" value="1"/>
</dbReference>
<dbReference type="PANTHER" id="PTHR43617:SF20">
    <property type="entry name" value="N-ALPHA-ACETYLTRANSFERASE RIMI"/>
    <property type="match status" value="1"/>
</dbReference>
<dbReference type="InterPro" id="IPR050276">
    <property type="entry name" value="MshD_Acetyltransferase"/>
</dbReference>
<dbReference type="KEGG" id="nag:AArcMg_3146"/>
<dbReference type="GO" id="GO:0008999">
    <property type="term" value="F:protein-N-terminal-alanine acetyltransferase activity"/>
    <property type="evidence" value="ECO:0007669"/>
    <property type="project" value="TreeGrafter"/>
</dbReference>
<evidence type="ECO:0000256" key="1">
    <source>
        <dbReference type="SAM" id="MobiDB-lite"/>
    </source>
</evidence>
<evidence type="ECO:0000313" key="5">
    <source>
        <dbReference type="Proteomes" id="UP000258613"/>
    </source>
</evidence>
<protein>
    <submittedName>
        <fullName evidence="3">Acetyltransferase (GNAT) family</fullName>
    </submittedName>
</protein>
<dbReference type="PANTHER" id="PTHR43617">
    <property type="entry name" value="L-AMINO ACID N-ACETYLTRANSFERASE"/>
    <property type="match status" value="1"/>
</dbReference>
<dbReference type="InterPro" id="IPR016181">
    <property type="entry name" value="Acyl_CoA_acyltransferase"/>
</dbReference>
<sequence>MASGTDSRPQLPRPSKSFVDREERHVTVREYTGGAAPLVEMYGHFDTDSRSQGVPPRQEHRVRTWVDDLLQDGLNVVARHGETVVGHAVLIPYDETSELAIFVRPAYQAAGIGTQLIRCLLGLGQANGLSHVWLSVSRSNRIAMNLYRSAGFEITLRDRGEYEMERAL</sequence>
<keyword evidence="3" id="KW-0808">Transferase</keyword>
<dbReference type="EMBL" id="CP027033">
    <property type="protein sequence ID" value="AXR83132.1"/>
    <property type="molecule type" value="Genomic_DNA"/>
</dbReference>
<accession>A0A346PIL6</accession>
<dbReference type="Gene3D" id="3.40.630.30">
    <property type="match status" value="1"/>
</dbReference>